<dbReference type="Pfam" id="PF01381">
    <property type="entry name" value="HTH_3"/>
    <property type="match status" value="1"/>
</dbReference>
<dbReference type="GO" id="GO:0003677">
    <property type="term" value="F:DNA binding"/>
    <property type="evidence" value="ECO:0007669"/>
    <property type="project" value="InterPro"/>
</dbReference>
<name>A0A2L1UYR9_9GAMM</name>
<dbReference type="Gene3D" id="1.10.260.40">
    <property type="entry name" value="lambda repressor-like DNA-binding domains"/>
    <property type="match status" value="1"/>
</dbReference>
<dbReference type="OrthoDB" id="5678898at2"/>
<protein>
    <submittedName>
        <fullName evidence="2">Transcriptional regulator</fullName>
    </submittedName>
</protein>
<dbReference type="Proteomes" id="UP000239197">
    <property type="component" value="Plasmid unnamed2"/>
</dbReference>
<evidence type="ECO:0000313" key="2">
    <source>
        <dbReference type="EMBL" id="AVF38093.1"/>
    </source>
</evidence>
<organism evidence="2 3">
    <name type="scientific">Rahnella sikkimica</name>
    <dbReference type="NCBI Taxonomy" id="1805933"/>
    <lineage>
        <taxon>Bacteria</taxon>
        <taxon>Pseudomonadati</taxon>
        <taxon>Pseudomonadota</taxon>
        <taxon>Gammaproteobacteria</taxon>
        <taxon>Enterobacterales</taxon>
        <taxon>Yersiniaceae</taxon>
        <taxon>Rahnella</taxon>
    </lineage>
</organism>
<keyword evidence="3" id="KW-1185">Reference proteome</keyword>
<evidence type="ECO:0000313" key="3">
    <source>
        <dbReference type="Proteomes" id="UP000239197"/>
    </source>
</evidence>
<dbReference type="InterPro" id="IPR001387">
    <property type="entry name" value="Cro/C1-type_HTH"/>
</dbReference>
<gene>
    <name evidence="2" type="ORF">BV494_24670</name>
</gene>
<keyword evidence="2" id="KW-0614">Plasmid</keyword>
<dbReference type="InterPro" id="IPR010982">
    <property type="entry name" value="Lambda_DNA-bd_dom_sf"/>
</dbReference>
<dbReference type="KEGG" id="rox:BV494_24670"/>
<dbReference type="CDD" id="cd00093">
    <property type="entry name" value="HTH_XRE"/>
    <property type="match status" value="1"/>
</dbReference>
<accession>A0A2L1UYR9</accession>
<geneLocation type="plasmid" evidence="2 3">
    <name>unnamed2</name>
</geneLocation>
<dbReference type="EMBL" id="CP019064">
    <property type="protein sequence ID" value="AVF38093.1"/>
    <property type="molecule type" value="Genomic_DNA"/>
</dbReference>
<feature type="domain" description="HTH cro/C1-type" evidence="1">
    <location>
        <begin position="70"/>
        <end position="121"/>
    </location>
</feature>
<proteinExistence type="predicted"/>
<reference evidence="3" key="1">
    <citation type="submission" date="2017-01" db="EMBL/GenBank/DDBJ databases">
        <title>Genome sequence of Rouxiella sp. ERMR1:05.</title>
        <authorList>
            <person name="Kumar R."/>
            <person name="Singh D."/>
            <person name="Kumar S."/>
        </authorList>
    </citation>
    <scope>NUCLEOTIDE SEQUENCE [LARGE SCALE GENOMIC DNA]</scope>
    <source>
        <strain evidence="3">ERMR1:05</strain>
        <plasmid evidence="3">unnamed2</plasmid>
    </source>
</reference>
<evidence type="ECO:0000259" key="1">
    <source>
        <dbReference type="PROSITE" id="PS50943"/>
    </source>
</evidence>
<dbReference type="AlphaFoldDB" id="A0A2L1UYR9"/>
<dbReference type="SUPFAM" id="SSF47413">
    <property type="entry name" value="lambda repressor-like DNA-binding domains"/>
    <property type="match status" value="1"/>
</dbReference>
<dbReference type="RefSeq" id="WP_104925421.1">
    <property type="nucleotide sequence ID" value="NZ_CP019064.1"/>
</dbReference>
<sequence>MNHIQFITDEHGVKQAAVIPMELFERLMQQADLDELYEDISVTPGKHDDVQIPNEIVEIMVSKDVTIQAAWRIYRGLTQKDVAEKLGIKQAAVSQFEKSENPRKDKIERLAQLYECKVEQLTMD</sequence>
<dbReference type="PROSITE" id="PS50943">
    <property type="entry name" value="HTH_CROC1"/>
    <property type="match status" value="1"/>
</dbReference>
<dbReference type="SMART" id="SM00530">
    <property type="entry name" value="HTH_XRE"/>
    <property type="match status" value="1"/>
</dbReference>